<dbReference type="Proteomes" id="UP000675950">
    <property type="component" value="Segment"/>
</dbReference>
<dbReference type="EMBL" id="MT166693">
    <property type="protein sequence ID" value="QOY24275.1"/>
    <property type="molecule type" value="Genomic_DNA"/>
</dbReference>
<evidence type="ECO:0000313" key="35">
    <source>
        <dbReference type="EMBL" id="QUQ60458.1"/>
    </source>
</evidence>
<reference evidence="31" key="24">
    <citation type="submission" date="2020-12" db="EMBL/GenBank/DDBJ databases">
        <title>Genetic characterization of African swine fever virus China/GD/2019 outbreaks in south China and variation in domestic pigs.</title>
        <authorList>
            <person name="Wang X."/>
            <person name="Wang X."/>
            <person name="Chen Y."/>
            <person name="Liu X."/>
            <person name="Guo C."/>
        </authorList>
    </citation>
    <scope>NUCLEOTIDE SEQUENCE</scope>
    <source>
        <strain evidence="31">China/GD/2019</strain>
    </source>
</reference>
<reference evidence="20" key="17">
    <citation type="journal article" date="2020" name="J. ISSAAS">
        <title>Rapid phylogenetic analysis of African swine fever virus from metagenomic sequences.</title>
        <authorList>
            <person name="Xiong D."/>
            <person name="Zhang X."/>
            <person name="Yu J."/>
            <person name="Wei H."/>
        </authorList>
    </citation>
    <scope>NUCLEOTIDE SEQUENCE</scope>
    <source>
        <strain evidence="20">ASFV Wuhan 2019-1</strain>
        <strain evidence="21">ASFV Wuhan 2019-2</strain>
    </source>
</reference>
<evidence type="ECO:0000313" key="16">
    <source>
        <dbReference type="EMBL" id="QEY87795.1"/>
    </source>
</evidence>
<dbReference type="EMBL" id="LR536725">
    <property type="protein sequence ID" value="VFV47920.1"/>
    <property type="molecule type" value="Genomic_DNA"/>
</dbReference>
<evidence type="ECO:0000313" key="42">
    <source>
        <dbReference type="Proteomes" id="UP000324915"/>
    </source>
</evidence>
<dbReference type="Proteomes" id="UP000503567">
    <property type="component" value="Genome"/>
</dbReference>
<organismHost>
    <name type="scientific">Phacochoerus aethiopicus</name>
    <name type="common">Warthog</name>
    <dbReference type="NCBI Taxonomy" id="85517"/>
</organismHost>
<dbReference type="Proteomes" id="UP000324915">
    <property type="component" value="Segment"/>
</dbReference>
<reference evidence="3" key="4">
    <citation type="submission" date="2018-02" db="EMBL/GenBank/DDBJ databases">
        <title>Whole genome sequencing of African swine fever virus strains isolated from infected wild boars and pigs.</title>
        <authorList>
            <person name="Wozniakowski G."/>
            <person name="Mazur N."/>
            <person name="Pejsak Z."/>
        </authorList>
    </citation>
    <scope>NUCLEOTIDE SEQUENCE [LARGE SCALE GENOMIC DNA]</scope>
    <source>
        <strain evidence="1">Pol16_20186_o7</strain>
        <strain evidence="2">Pol16_29413_o23</strain>
        <strain evidence="3">Pol17_03029_C201</strain>
        <strain evidence="4">Pol17_04461_C210</strain>
    </source>
</reference>
<dbReference type="Proteomes" id="UP000274966">
    <property type="component" value="Genome"/>
</dbReference>
<evidence type="ECO:0000313" key="22">
    <source>
        <dbReference type="EMBL" id="QLF78522.1"/>
    </source>
</evidence>
<dbReference type="Proteomes" id="UP000593631">
    <property type="component" value="Segment"/>
</dbReference>
<dbReference type="Proteomes" id="UP000678137">
    <property type="component" value="Segment"/>
</dbReference>
<evidence type="ECO:0000313" key="43">
    <source>
        <dbReference type="Proteomes" id="UP000326051"/>
    </source>
</evidence>
<dbReference type="SMR" id="A0A385KMS5"/>
<dbReference type="EMBL" id="MK333181">
    <property type="protein sequence ID" value="QBH90664.1"/>
    <property type="molecule type" value="Genomic_DNA"/>
</dbReference>
<dbReference type="Proteomes" id="UP000307568">
    <property type="component" value="Segment"/>
</dbReference>
<reference evidence="8" key="21">
    <citation type="submission" date="2020-05" db="EMBL/GenBank/DDBJ databases">
        <authorList>
            <consortium name="IVD NGS Lab"/>
        </authorList>
    </citation>
    <scope>NUCLEOTIDE SEQUENCE</scope>
    <source>
        <strain evidence="36">ASFV Belgium 2018/1</strain>
        <strain evidence="38">ASFV CzechRepublic 2017/1</strain>
        <strain evidence="8">ASFV Georgia 2007/1</strain>
        <strain evidence="10">ASFV Germany 2020/1</strain>
        <strain evidence="37">ASFV Moldova 2017/1</strain>
    </source>
</reference>
<dbReference type="EMBL" id="MG939587">
    <property type="protein sequence ID" value="AXZ95975.1"/>
    <property type="molecule type" value="Genomic_DNA"/>
</dbReference>
<dbReference type="EMBL" id="FR682468">
    <property type="protein sequence ID" value="CAD2068349.1"/>
    <property type="molecule type" value="Genomic_DNA"/>
</dbReference>
<reference evidence="15 42" key="9">
    <citation type="journal article" date="2019" name="Transbound. Emerg. Dis.">
        <title>Newly emerged African swine fever virus strain Belgium/Etalle/wb/2018 : complete genomic sequence and comparative analysis with reference p72 genotype II strains.</title>
        <authorList>
            <person name="Gilliaux G."/>
            <person name="Garigliany M."/>
            <person name="Licoppe A."/>
            <person name="Paternostre J."/>
            <person name="Lesenfants C."/>
            <person name="Linden A."/>
            <person name="Desmecht D."/>
        </authorList>
    </citation>
    <scope>NUCLEOTIDE SEQUENCE [LARGE SCALE GENOMIC DNA]</scope>
    <source>
        <strain evidence="15 42">Belgium/Etalle/wb/2018</strain>
    </source>
</reference>
<reference evidence="13 40" key="11">
    <citation type="submission" date="2019-03" db="EMBL/GenBank/DDBJ databases">
        <title>Genome comparison of African swine fever virus ASFV-wbBS01 strain and different from ASFV-SY18 from domestic pig.</title>
        <authorList>
            <person name="Zhaowen R."/>
            <person name="Huancheng G."/>
            <person name="Changchun T."/>
        </authorList>
    </citation>
    <scope>NUCLEOTIDE SEQUENCE [LARGE SCALE GENOMIC DNA]</scope>
    <source>
        <strain evidence="13">ASFV-wbBS01</strain>
    </source>
</reference>
<evidence type="ECO:0000313" key="1">
    <source>
        <dbReference type="EMBL" id="AXZ95778.1"/>
    </source>
</evidence>
<dbReference type="Proteomes" id="UP000321214">
    <property type="component" value="Segment"/>
</dbReference>
<reference evidence="18 45" key="10">
    <citation type="journal article" date="2019" name="Viruses">
        <title>A Simple Method for Sample Preparation to Facilitate Efficient Whole-Genome Sequencing of African Swine Fever Virus.</title>
        <authorList>
            <person name="Olasz F."/>
            <person name="Meszaros I."/>
            <person name="Marton S."/>
            <person name="Kajan G.L."/>
            <person name="Tamas V."/>
            <person name="Locsmandi G."/>
            <person name="Magyar T."/>
            <person name="Balint A."/>
            <person name="Banyai K."/>
            <person name="Zadori Z."/>
        </authorList>
    </citation>
    <scope>NUCLEOTIDE SEQUENCE [LARGE SCALE GENOMIC DNA]</scope>
    <source>
        <strain evidence="18 45">ASFV_HU_2018</strain>
    </source>
</reference>
<evidence type="ECO:0000313" key="49">
    <source>
        <dbReference type="Proteomes" id="UP000594604"/>
    </source>
</evidence>
<evidence type="ECO:0000313" key="26">
    <source>
        <dbReference type="EMBL" id="QOW03168.1"/>
    </source>
</evidence>
<dbReference type="EMBL" id="MK940252">
    <property type="protein sequence ID" value="QIA61406.1"/>
    <property type="molecule type" value="Genomic_DNA"/>
</dbReference>
<organismHost>
    <name type="scientific">Sus scrofa</name>
    <name type="common">Pig</name>
    <dbReference type="NCBI Taxonomy" id="9823"/>
</organismHost>
<dbReference type="Proteomes" id="UP000428265">
    <property type="component" value="Segment"/>
</dbReference>
<evidence type="ECO:0000313" key="37">
    <source>
        <dbReference type="EMBL" id="VVW93974.1"/>
    </source>
</evidence>
<protein>
    <submittedName>
        <fullName evidence="8 27">MGF 110-5L-6L</fullName>
    </submittedName>
    <submittedName>
        <fullName evidence="18">MGF 110-5L-6L protein</fullName>
    </submittedName>
    <submittedName>
        <fullName evidence="6">MGF-110-5L/6L</fullName>
    </submittedName>
    <submittedName>
        <fullName evidence="3 33">MGF_110-5L-6L</fullName>
    </submittedName>
    <submittedName>
        <fullName evidence="22">MGF_110-5L-6L protein</fullName>
    </submittedName>
    <submittedName>
        <fullName evidence="31">MGF_110-6L</fullName>
    </submittedName>
    <submittedName>
        <fullName evidence="9">PMGF_110-5L-6L</fullName>
    </submittedName>
</protein>
<reference evidence="19" key="13">
    <citation type="submission" date="2019-05" db="EMBL/GenBank/DDBJ databases">
        <title>Genome Sequences of Two African Swine Fever Virus Genotype II Isolates from wild boar in China.</title>
        <authorList>
            <person name="Ren Z."/>
            <person name="Guo H."/>
            <person name="Tu C."/>
        </authorList>
    </citation>
    <scope>NUCLEOTIDE SEQUENCE</scope>
    <source>
        <strain evidence="19">CN/2019/InnerMongolia-AES01</strain>
    </source>
</reference>
<evidence type="ECO:0000313" key="28">
    <source>
        <dbReference type="EMBL" id="QOY24305.1"/>
    </source>
</evidence>
<dbReference type="EMBL" id="LR881473">
    <property type="protein sequence ID" value="CAD5338141.1"/>
    <property type="molecule type" value="Genomic_DNA"/>
</dbReference>
<evidence type="ECO:0000313" key="7">
    <source>
        <dbReference type="EMBL" id="AZP54229.1"/>
    </source>
</evidence>
<dbReference type="EMBL" id="MN393476">
    <property type="protein sequence ID" value="QIE06799.1"/>
    <property type="molecule type" value="Genomic_DNA"/>
</dbReference>
<reference evidence="16" key="12">
    <citation type="submission" date="2019-03" db="EMBL/GenBank/DDBJ databases">
        <authorList>
            <person name="Cano-Gomez C."/>
            <person name="Arias M."/>
            <person name="Gallardo C."/>
            <person name="Fernandez-Pinero J."/>
        </authorList>
    </citation>
    <scope>NUCLEOTIDE SEQUENCE</scope>
    <source>
        <strain evidence="16">ASFV/LT14/1490</strain>
    </source>
</reference>
<dbReference type="EMBL" id="MW396979">
    <property type="protein sequence ID" value="QTE18844.1"/>
    <property type="molecule type" value="Genomic_DNA"/>
</dbReference>
<evidence type="ECO:0000313" key="21">
    <source>
        <dbReference type="EMBL" id="QIE06962.1"/>
    </source>
</evidence>
<dbReference type="EMBL" id="MN194591">
    <property type="protein sequence ID" value="QED21550.1"/>
    <property type="molecule type" value="Genomic_DNA"/>
</dbReference>
<dbReference type="Proteomes" id="UP000271267">
    <property type="component" value="Segment"/>
</dbReference>
<dbReference type="EMBL" id="MK645909">
    <property type="protein sequence ID" value="QDL88022.1"/>
    <property type="molecule type" value="Genomic_DNA"/>
</dbReference>
<dbReference type="Proteomes" id="UP000502194">
    <property type="component" value="Segment"/>
</dbReference>
<reference evidence="32" key="25">
    <citation type="submission" date="2020-12" db="EMBL/GenBank/DDBJ databases">
        <authorList>
            <person name="Mileto P."/>
            <person name="Neave M."/>
            <person name="Williams D."/>
            <person name="Stevens V."/>
        </authorList>
    </citation>
    <scope>NUCLEOTIDE SEQUENCE</scope>
    <source>
        <strain evidence="32">ASFV/Timor-Leste/2019/1</strain>
    </source>
</reference>
<evidence type="ECO:0000313" key="9">
    <source>
        <dbReference type="EMBL" id="CAD5338141.1"/>
    </source>
</evidence>
<dbReference type="Proteomes" id="UP000291821">
    <property type="component" value="Segment"/>
</dbReference>
<dbReference type="EMBL" id="MK333180">
    <property type="protein sequence ID" value="QBH90479.1"/>
    <property type="molecule type" value="Genomic_DNA"/>
</dbReference>
<evidence type="ECO:0000313" key="47">
    <source>
        <dbReference type="Proteomes" id="UP000503567"/>
    </source>
</evidence>
<dbReference type="Proteomes" id="UP000510925">
    <property type="component" value="Segment"/>
</dbReference>
<name>A0A385KMS5_ASF</name>
<reference evidence="14" key="6">
    <citation type="journal article" date="2019" name="Microbiol. Resour. Announc.">
        <title>Complete Genome Sequence of a Virulent African Swine Fever Virus from a Domestic Pig in Ukraine.</title>
        <authorList>
            <person name="Kovalenko G."/>
            <person name="Ducluzeau A.L."/>
            <person name="Ishchenko L."/>
            <person name="Sushko M."/>
            <person name="Sapachova M."/>
            <person name="Rudova N."/>
            <person name="Solodiankin O."/>
            <person name="Gerilovych A."/>
            <person name="Dagdag R."/>
            <person name="Redlinger M."/>
            <person name="Bezymennyi M."/>
            <person name="Frant M."/>
            <person name="Lange C.E."/>
            <person name="Dubchak I."/>
            <person name="Mezhenskyi A.A."/>
            <person name="Nychyk S."/>
            <person name="Bortz E."/>
            <person name="Drown D.M."/>
        </authorList>
    </citation>
    <scope>NUCLEOTIDE SEQUENCE</scope>
    <source>
        <strain evidence="14">ASFV/Kyiv/2016/131</strain>
    </source>
</reference>
<evidence type="ECO:0000313" key="20">
    <source>
        <dbReference type="EMBL" id="QIE06799.1"/>
    </source>
</evidence>
<dbReference type="EMBL" id="MW306190">
    <property type="protein sequence ID" value="QUQ60100.1"/>
    <property type="molecule type" value="Genomic_DNA"/>
</dbReference>
<evidence type="ECO:0000313" key="6">
    <source>
        <dbReference type="EMBL" id="AZP54050.1"/>
    </source>
</evidence>
<evidence type="ECO:0000313" key="41">
    <source>
        <dbReference type="Proteomes" id="UP000321214"/>
    </source>
</evidence>
<dbReference type="EMBL" id="MN393477">
    <property type="protein sequence ID" value="QIE06962.1"/>
    <property type="molecule type" value="Genomic_DNA"/>
</dbReference>
<dbReference type="Proteomes" id="UP000595502">
    <property type="component" value="Segment"/>
</dbReference>
<organism evidence="3">
    <name type="scientific">African swine fever virus</name>
    <name type="common">ASFV</name>
    <dbReference type="NCBI Taxonomy" id="10497"/>
    <lineage>
        <taxon>Viruses</taxon>
        <taxon>Varidnaviria</taxon>
        <taxon>Bamfordvirae</taxon>
        <taxon>Nucleocytoviricota</taxon>
        <taxon>Pokkesviricetes</taxon>
        <taxon>Asfuvirales</taxon>
        <taxon>Asfarviridae</taxon>
        <taxon>Asfivirus</taxon>
        <taxon>Asfivirus haemorrhagiae</taxon>
    </lineage>
</organism>
<evidence type="ECO:0000313" key="11">
    <source>
        <dbReference type="EMBL" id="QBH90479.1"/>
    </source>
</evidence>
<evidence type="ECO:0000313" key="45">
    <source>
        <dbReference type="Proteomes" id="UP000428265"/>
    </source>
</evidence>
<reference evidence="30" key="27">
    <citation type="submission" date="2021-01" db="EMBL/GenBank/DDBJ databases">
        <title>Whole-genome Sequence of a Virulent African Swine Fever Virus isolated in 2020 from a Domestic Pig in Northen Vietnam.</title>
        <authorList>
            <person name="Truong Q.L."/>
            <person name="Nguyen T.H."/>
            <person name="Nguyen T.L."/>
            <person name="Shi J."/>
            <person name="Vu H."/>
            <person name="Lai T.L.H."/>
            <person name="Nguyen V.G."/>
        </authorList>
    </citation>
    <scope>NUCLEOTIDE SEQUENCE</scope>
    <source>
        <strain evidence="30">VNUA-ASFV-05L1/HaNam/VN/2020</strain>
    </source>
</reference>
<dbReference type="Proteomes" id="UP000663149">
    <property type="component" value="Segment"/>
</dbReference>
<dbReference type="Proteomes" id="UP000275431">
    <property type="component" value="Segment"/>
</dbReference>
<dbReference type="Pfam" id="PF01639">
    <property type="entry name" value="v110"/>
    <property type="match status" value="1"/>
</dbReference>
<dbReference type="EMBL" id="MT847622">
    <property type="protein sequence ID" value="QOW02982.1"/>
    <property type="molecule type" value="Genomic_DNA"/>
</dbReference>
<dbReference type="Proteomes" id="UP000345145">
    <property type="component" value="Segment"/>
</dbReference>
<dbReference type="EMBL" id="LR722600">
    <property type="protein sequence ID" value="VVW93981.1"/>
    <property type="molecule type" value="Genomic_DNA"/>
</dbReference>
<reference evidence="6" key="3">
    <citation type="journal article" date="2018" name="Virol. J.">
        <title>Intra-epidemic genome variation in highly pathogenic African swine fever virus (ASFV) from the country of Georgia.</title>
        <authorList>
            <person name="Farlow J."/>
            <person name="Donduashvili M."/>
            <person name="Kokhreidze M."/>
            <person name="Kotorashvili A."/>
            <person name="Vepkhvadze N.G."/>
            <person name="Kotaria N."/>
            <person name="Gulbani A."/>
        </authorList>
    </citation>
    <scope>NUCLEOTIDE SEQUENCE</scope>
    <source>
        <strain evidence="6">Georgia 2008/1</strain>
        <strain evidence="7">Georgia 2008/2</strain>
    </source>
</reference>
<dbReference type="Proteomes" id="UP001160000">
    <property type="component" value="Segment"/>
</dbReference>
<reference evidence="11" key="5">
    <citation type="journal article" date="2019" name="Emerg. Microbes Infect.">
        <title>Genome sequences derived from pig and dried blood pig feed samples provide important insights into the transmission of African swine fever virus in China in 2018.</title>
        <authorList>
            <person name="Wen X."/>
            <person name="He X."/>
            <person name="Zhang X."/>
            <person name="Zhang X."/>
            <person name="Liu L."/>
            <person name="Guan Y."/>
            <person name="Zhang Y."/>
            <person name="Bu Z."/>
        </authorList>
    </citation>
    <scope>NUCLEOTIDE SEQUENCE [LARGE SCALE GENOMIC DNA]</scope>
    <source>
        <strain evidence="12">DB/LN/2018</strain>
        <strain evidence="11">Pig/HLJ/2018</strain>
    </source>
</reference>
<dbReference type="Proteomes" id="UP000292678">
    <property type="component" value="Segment"/>
</dbReference>
<dbReference type="EMBL" id="MW465755">
    <property type="protein sequence ID" value="QSG73874.1"/>
    <property type="molecule type" value="Genomic_DNA"/>
</dbReference>
<reference evidence="23" key="18">
    <citation type="journal article" date="2020" name="Viruses">
        <title>The Spillover of African Swine Fever in Western Poland Revealed Its Estimated Origin on the Basis of O174L, K145R, MGF 505-5R and IGR I73R/I329L Genomic Sequences.</title>
        <authorList>
            <person name="Mazur-Panasiuk N."/>
            <person name="Walczak M."/>
            <person name="Juszkiewicz M."/>
            <person name="Wozniakowski G."/>
        </authorList>
    </citation>
    <scope>NUCLEOTIDE SEQUENCE [LARGE SCALE GENOMIC DNA]</scope>
    <source>
        <strain evidence="25">Pol17_31177_O81</strain>
        <strain evidence="23">Pol17_55892_C754</strain>
        <strain evidence="24">Pol18_28298_O111</strain>
        <strain evidence="26">Pol19_53050_C1959/19</strain>
    </source>
</reference>
<reference evidence="46 47" key="16">
    <citation type="journal article" date="2020" name="bioRxiv">
        <title>Rapid phylogenetic analysis of African swine fever virus from metagenomic sequences.</title>
        <authorList>
            <person name="Xiong D."/>
            <person name="Zhang X."/>
            <person name="Yu J."/>
            <person name="Wei H."/>
        </authorList>
    </citation>
    <scope>NUCLEOTIDE SEQUENCE [LARGE SCALE GENOMIC DNA]</scope>
</reference>
<evidence type="ECO:0000313" key="5">
    <source>
        <dbReference type="EMBL" id="AYW33959.1"/>
    </source>
</evidence>
<dbReference type="EMBL" id="MT180393">
    <property type="protein sequence ID" value="QOY24305.1"/>
    <property type="molecule type" value="Genomic_DNA"/>
</dbReference>
<dbReference type="EMBL" id="MT459800">
    <property type="protein sequence ID" value="QPB67518.1"/>
    <property type="molecule type" value="Genomic_DNA"/>
</dbReference>
<dbReference type="EMBL" id="LR899193">
    <property type="protein sequence ID" value="CAD7112503.1"/>
    <property type="molecule type" value="Genomic_DNA"/>
</dbReference>
<evidence type="ECO:0000313" key="48">
    <source>
        <dbReference type="Proteomes" id="UP000510925"/>
    </source>
</evidence>
<organismHost>
    <name type="scientific">Ornithodoros moubata</name>
    <name type="common">Soft tick</name>
    <name type="synonym">Argasid tick</name>
    <dbReference type="NCBI Taxonomy" id="6938"/>
</organismHost>
<evidence type="ECO:0000313" key="19">
    <source>
        <dbReference type="EMBL" id="QIA61406.1"/>
    </source>
</evidence>
<dbReference type="EMBL" id="MT847621">
    <property type="protein sequence ID" value="QOW02796.1"/>
    <property type="molecule type" value="Genomic_DNA"/>
</dbReference>
<dbReference type="Proteomes" id="UP000141072">
    <property type="component" value="Segment"/>
</dbReference>
<reference evidence="33" key="26">
    <citation type="journal article" date="2021" name="Pathogens">
        <title>Comparative Analysis of Full Genome Sequences of African Swine Fever Virus Isolates Taken from Wild Boars in Russia in 2019.</title>
        <authorList>
            <person name="Mazloum A."/>
            <person name="van Schalkwyk A."/>
            <person name="Shotin A."/>
            <person name="Igolkin A."/>
            <person name="Shevchenko I."/>
            <person name="Gruzdev K.N."/>
            <person name="Vlasova N."/>
        </authorList>
    </citation>
    <scope>NUCLEOTIDE SEQUENCE</scope>
    <source>
        <strain evidence="33">ASFV/Amur 19/WB-6905</strain>
        <strain evidence="34">ASFV/Primorsky 19/WB-6723</strain>
        <strain evidence="35">ASFV/Ulyanovsk 19/WB-5699</strain>
    </source>
</reference>
<dbReference type="EMBL" id="MG939583">
    <property type="protein sequence ID" value="AXZ95778.1"/>
    <property type="molecule type" value="Genomic_DNA"/>
</dbReference>
<organismHost>
    <name type="scientific">Phacochoerus africanus</name>
    <name type="common">Warthog</name>
    <dbReference type="NCBI Taxonomy" id="41426"/>
</organismHost>
<dbReference type="EMBL" id="MK628478">
    <property type="protein sequence ID" value="QEY87795.1"/>
    <property type="molecule type" value="Genomic_DNA"/>
</dbReference>
<evidence type="ECO:0000313" key="12">
    <source>
        <dbReference type="EMBL" id="QBH90664.1"/>
    </source>
</evidence>
<dbReference type="EMBL" id="MT496893">
    <property type="protein sequence ID" value="QLF78522.1"/>
    <property type="molecule type" value="Genomic_DNA"/>
</dbReference>
<reference evidence="9" key="23">
    <citation type="submission" date="2020-09" db="EMBL/GenBank/DDBJ databases">
        <authorList>
            <person name="Daniel Perez-Nunez"/>
            <person name="Eva Castillo-Rosa"/>
            <person name="Gonzalo Vigara-Astillero and Yolanda Revilla"/>
        </authorList>
    </citation>
    <scope>NUCLEOTIDE SEQUENCE</scope>
    <source>
        <strain evidence="9">Arm/07/CBM/c4</strain>
    </source>
</reference>
<evidence type="ECO:0000313" key="40">
    <source>
        <dbReference type="Proteomes" id="UP000316600"/>
    </source>
</evidence>
<dbReference type="EMBL" id="MW361944">
    <property type="protein sequence ID" value="QSH48626.1"/>
    <property type="molecule type" value="Genomic_DNA"/>
</dbReference>
<dbReference type="EMBL" id="MK128995">
    <property type="protein sequence ID" value="AYW33959.1"/>
    <property type="molecule type" value="Genomic_DNA"/>
</dbReference>
<reference evidence="41" key="15">
    <citation type="submission" date="2019-07" db="EMBL/GenBank/DDBJ databases">
        <title>Complete genome sequence of virulent African swine fever virus isolated from a domestic pig in Ukraine.</title>
        <authorList>
            <person name="Kovalenko G."/>
            <person name="Ducluzeau A.-L."/>
            <person name="Ishchenko L."/>
            <person name="Sushko M."/>
            <person name="Sapachova M."/>
            <person name="Rudova N."/>
            <person name="Solodiankin O."/>
            <person name="Gerilovych A."/>
            <person name="Dagdag R."/>
            <person name="Redlinger M."/>
            <person name="Bezymennyi M."/>
            <person name="Frant M."/>
            <person name="Lange C.E."/>
            <person name="Dubchak I."/>
            <person name="Mezhenskyii A."/>
            <person name="Nychyk S."/>
            <person name="Bortz E."/>
            <person name="Drown D.M."/>
        </authorList>
    </citation>
    <scope>NUCLEOTIDE SEQUENCE [LARGE SCALE GENOMIC DNA]</scope>
</reference>
<proteinExistence type="predicted"/>
<evidence type="ECO:0000313" key="27">
    <source>
        <dbReference type="EMBL" id="QOY24275.1"/>
    </source>
</evidence>
<reference evidence="22 48" key="22">
    <citation type="submission" date="2020-05" db="EMBL/GenBank/DDBJ databases">
        <authorList>
            <person name="Zhang G."/>
            <person name="Li S."/>
            <person name="Lu G."/>
            <person name="Wang H."/>
            <person name="Zhou P."/>
            <person name="Ou J."/>
            <person name="Ji J."/>
            <person name="Ren Z."/>
            <person name="Cai S."/>
        </authorList>
    </citation>
    <scope>NUCLEOTIDE SEQUENCE [LARGE SCALE GENOMIC DNA]</scope>
    <source>
        <strain evidence="22">GZ201801</strain>
    </source>
</reference>
<dbReference type="Proteomes" id="UP000594902">
    <property type="component" value="Segment"/>
</dbReference>
<reference evidence="29 49" key="20">
    <citation type="submission" date="2020-05" db="EMBL/GenBank/DDBJ databases">
        <title>Comparative Analysis of Full Genome Sequences of African Swine Fever Virus isolates in Russia in 2019.</title>
        <authorList>
            <person name="Mazloum A."/>
            <person name="Vlasova N.N."/>
        </authorList>
    </citation>
    <scope>NUCLEOTIDE SEQUENCE [LARGE SCALE GENOMIC DNA]</scope>
    <source>
        <strain evidence="29">ASFV/Kabardino-Balkaria 19/WB-964</strain>
    </source>
</reference>
<dbReference type="Proteomes" id="UP000680325">
    <property type="component" value="Segment"/>
</dbReference>
<dbReference type="EMBL" id="MH910495">
    <property type="protein sequence ID" value="AZP54050.1"/>
    <property type="molecule type" value="Genomic_DNA"/>
</dbReference>
<reference evidence="8 39" key="1">
    <citation type="journal article" date="2011" name="Emerg. Infect. Dis.">
        <title>Genomic analysis of highly virulent Georgia 2007/1 isolate of African swine fever virus.</title>
        <authorList>
            <person name="Chapman D.A."/>
            <person name="Darby A.C."/>
            <person name="Da Silva M."/>
            <person name="Upton C."/>
            <person name="Radford A.D."/>
            <person name="Dixon L.K."/>
        </authorList>
    </citation>
    <scope>NUCLEOTIDE SEQUENCE [LARGE SCALE GENOMIC DNA]</scope>
    <source>
        <strain evidence="8">ASFV Georgia 2007/1</strain>
    </source>
</reference>
<dbReference type="EMBL" id="MW306192">
    <property type="protein sequence ID" value="QUQ60458.1"/>
    <property type="molecule type" value="Genomic_DNA"/>
</dbReference>
<evidence type="ECO:0000313" key="33">
    <source>
        <dbReference type="EMBL" id="QUQ60100.1"/>
    </source>
</evidence>
<evidence type="ECO:0000313" key="2">
    <source>
        <dbReference type="EMBL" id="AXZ95958.1"/>
    </source>
</evidence>
<dbReference type="EMBL" id="MG939588">
    <property type="protein sequence ID" value="AXZ96070.1"/>
    <property type="molecule type" value="Genomic_DNA"/>
</dbReference>
<evidence type="ECO:0000313" key="15">
    <source>
        <dbReference type="EMBL" id="QED90436.1"/>
    </source>
</evidence>
<dbReference type="Proteomes" id="UP000595256">
    <property type="component" value="Segment"/>
</dbReference>
<dbReference type="EMBL" id="MT847623">
    <property type="protein sequence ID" value="QOW03168.1"/>
    <property type="molecule type" value="Genomic_DNA"/>
</dbReference>
<dbReference type="Proteomes" id="UP000325567">
    <property type="component" value="Segment"/>
</dbReference>
<evidence type="ECO:0000313" key="4">
    <source>
        <dbReference type="EMBL" id="AXZ96070.1"/>
    </source>
</evidence>
<dbReference type="EMBL" id="MT847620">
    <property type="protein sequence ID" value="QOW02609.1"/>
    <property type="molecule type" value="Genomic_DNA"/>
</dbReference>
<organismHost>
    <name type="scientific">Ornithodoros</name>
    <name type="common">relapsing fever ticks</name>
    <dbReference type="NCBI Taxonomy" id="6937"/>
</organismHost>
<evidence type="ECO:0000313" key="13">
    <source>
        <dbReference type="EMBL" id="QDL88022.1"/>
    </source>
</evidence>
<dbReference type="EMBL" id="MK543947">
    <property type="protein sequence ID" value="QED90436.1"/>
    <property type="molecule type" value="Genomic_DNA"/>
</dbReference>
<evidence type="ECO:0000313" key="30">
    <source>
        <dbReference type="EMBL" id="QSG73874.1"/>
    </source>
</evidence>
<reference evidence="19" key="14">
    <citation type="submission" date="2019-05" db="EMBL/GenBank/DDBJ databases">
        <title>Nanopore Sequencing as a Rapidly Deployable African swine fever Outbreak Tool.</title>
        <authorList>
            <person name="Ren Z."/>
            <person name="Guo H."/>
            <person name="Tu C."/>
            <person name="Yan X."/>
            <person name="He B."/>
        </authorList>
    </citation>
    <scope>NUCLEOTIDE SEQUENCE</scope>
    <source>
        <strain evidence="19">CN/2019/InnerMongolia-AES01</strain>
    </source>
</reference>
<evidence type="ECO:0000313" key="17">
    <source>
        <dbReference type="EMBL" id="QGJ83353.1"/>
    </source>
</evidence>
<organismHost>
    <name type="scientific">Potamochoerus larvatus</name>
    <name type="common">Bushpig</name>
    <dbReference type="NCBI Taxonomy" id="273792"/>
</organismHost>
<evidence type="ECO:0000313" key="46">
    <source>
        <dbReference type="Proteomes" id="UP000502194"/>
    </source>
</evidence>
<evidence type="ECO:0000313" key="44">
    <source>
        <dbReference type="Proteomes" id="UP000422299"/>
    </source>
</evidence>
<dbReference type="Proteomes" id="UP000268358">
    <property type="component" value="Segment"/>
</dbReference>
<sequence>MLVIFLGILGLLASQVSSQLVGQLRPTEEPPEEELEYWCAYMESCQFCWDCQDGTCINKIDGSVIYKNEYVKSCLVSRWLDKCMYDLDKGIYHTMNCNQVLGLPNQPAGQLHPTDNPPQEELEYWCTYTENCKFCWNCQNGLCEGKLENTTILENEYVQSCIVSRWLNKCMYDLGQGIHHVMACSEPKPWNPYKILKREWKENNS</sequence>
<evidence type="ECO:0000313" key="23">
    <source>
        <dbReference type="EMBL" id="QOW02609.1"/>
    </source>
</evidence>
<dbReference type="Proteomes" id="UP000593778">
    <property type="component" value="Segment"/>
</dbReference>
<dbReference type="EMBL" id="LR722599">
    <property type="protein sequence ID" value="VVW93974.1"/>
    <property type="molecule type" value="Genomic_DNA"/>
</dbReference>
<dbReference type="Proteomes" id="UP000290386">
    <property type="component" value="Segment"/>
</dbReference>
<evidence type="ECO:0000313" key="34">
    <source>
        <dbReference type="EMBL" id="QUQ60278.1"/>
    </source>
</evidence>
<evidence type="ECO:0000313" key="31">
    <source>
        <dbReference type="EMBL" id="QSH48626.1"/>
    </source>
</evidence>
<evidence type="ECO:0000313" key="39">
    <source>
        <dbReference type="Proteomes" id="UP000141072"/>
    </source>
</evidence>
<evidence type="ECO:0000313" key="36">
    <source>
        <dbReference type="EMBL" id="VFV47920.1"/>
    </source>
</evidence>
<evidence type="ECO:0000313" key="18">
    <source>
        <dbReference type="EMBL" id="QGV56899.1"/>
    </source>
</evidence>
<evidence type="ECO:0000313" key="25">
    <source>
        <dbReference type="EMBL" id="QOW02982.1"/>
    </source>
</evidence>
<dbReference type="EMBL" id="MH910496">
    <property type="protein sequence ID" value="AZP54229.1"/>
    <property type="molecule type" value="Genomic_DNA"/>
</dbReference>
<dbReference type="Proteomes" id="UP000422299">
    <property type="component" value="Segment"/>
</dbReference>
<dbReference type="EMBL" id="MN715134">
    <property type="protein sequence ID" value="QGV56899.1"/>
    <property type="molecule type" value="Genomic_DNA"/>
</dbReference>
<dbReference type="Proteomes" id="UP000327056">
    <property type="component" value="Segment"/>
</dbReference>
<gene>
    <name evidence="3" type="primary">MGF_110-5L-6L</name>
    <name evidence="18" type="synonym">MGF 110-5L-6L</name>
    <name evidence="8" type="synonym">MGF 110-5L-6L CDS</name>
    <name evidence="31" type="synonym">MGF_110-6L</name>
    <name evidence="6" type="ORF">ASFV-Georgia_4-014</name>
    <name evidence="14" type="ORF">ASFV_Kyiv_2016_131_00014</name>
    <name evidence="9" type="ORF">ASFVARMWT4_00013</name>
</gene>
<evidence type="ECO:0000313" key="24">
    <source>
        <dbReference type="EMBL" id="QOW02796.1"/>
    </source>
</evidence>
<evidence type="ECO:0000313" key="3">
    <source>
        <dbReference type="EMBL" id="AXZ95975.1"/>
    </source>
</evidence>
<dbReference type="Proteomes" id="UP000326051">
    <property type="component" value="Segment"/>
</dbReference>
<reference evidence="16 43" key="2">
    <citation type="journal article" date="2017" name="Transbound. Emerg. Dis.">
        <title>Experimental Infection of Domestic Pigs with African Swine Fever Virus Lithuania 2014 Genotype II Field Isolate.</title>
        <authorList>
            <person name="Gallardo C."/>
            <person name="Soler A."/>
            <person name="Nieto R."/>
            <person name="Cano C."/>
            <person name="Pelayo V."/>
            <person name="Sanchez M.A."/>
            <person name="Pridotkas G."/>
            <person name="Fernandez-Pinero J."/>
            <person name="Briones V."/>
            <person name="Arias M."/>
        </authorList>
    </citation>
    <scope>NUCLEOTIDE SEQUENCE [LARGE SCALE GENOMIC DNA]</scope>
    <source>
        <strain evidence="16">ASFV/LT14/1490</strain>
    </source>
</reference>
<dbReference type="Proteomes" id="UP000594088">
    <property type="component" value="Segment"/>
</dbReference>
<dbReference type="EMBL" id="MG939586">
    <property type="protein sequence ID" value="AXZ95958.1"/>
    <property type="molecule type" value="Genomic_DNA"/>
</dbReference>
<dbReference type="Proteomes" id="UP000664916">
    <property type="component" value="Segment"/>
</dbReference>
<reference evidence="27" key="19">
    <citation type="submission" date="2020-03" db="EMBL/GenBank/DDBJ databases">
        <title>The first complete genome sequences of African swine fever viruses isolated Vietnam.</title>
        <authorList>
            <person name="Moon S.-H."/>
            <person name="Tran H.T.T."/>
            <person name="Truong A.D."/>
            <person name="Dang H.V."/>
            <person name="Tark D.-S."/>
            <person name="Oh Y."/>
            <person name="Cho H.-S."/>
        </authorList>
    </citation>
    <scope>NUCLEOTIDE SEQUENCE</scope>
    <source>
        <strain evidence="27">ASFV_Hanoi_2019</strain>
        <strain evidence="28">ASFV_NgheAn_2019</strain>
    </source>
</reference>
<dbReference type="EMBL" id="MW306191">
    <property type="protein sequence ID" value="QUQ60278.1"/>
    <property type="molecule type" value="Genomic_DNA"/>
</dbReference>
<evidence type="ECO:0000313" key="10">
    <source>
        <dbReference type="EMBL" id="CAD7112503.1"/>
    </source>
</evidence>
<dbReference type="EMBL" id="MN172368">
    <property type="protein sequence ID" value="QGJ83353.1"/>
    <property type="molecule type" value="Genomic_DNA"/>
</dbReference>
<dbReference type="Proteomes" id="UP000594604">
    <property type="component" value="Segment"/>
</dbReference>
<dbReference type="Proteomes" id="UP000316600">
    <property type="component" value="Segment"/>
</dbReference>
<dbReference type="Proteomes" id="UP000663092">
    <property type="component" value="Segment"/>
</dbReference>
<evidence type="ECO:0000313" key="8">
    <source>
        <dbReference type="EMBL" id="CAD2068349.1"/>
    </source>
</evidence>
<evidence type="ECO:0000313" key="29">
    <source>
        <dbReference type="EMBL" id="QPB67518.1"/>
    </source>
</evidence>
<reference evidence="5" key="8">
    <citation type="journal article" date="2019" name="Transbound. Emerg. Dis.">
        <title>Genome comparison of African swine fever virus China/2018/AnhuiXCGQ strain and related European p72 Genotype II strains.</title>
        <authorList>
            <person name="Bao J."/>
            <person name="Wang Q."/>
            <person name="Lin P."/>
            <person name="Liu C."/>
            <person name="Li L."/>
            <person name="Wu X."/>
            <person name="Chi T."/>
            <person name="Xu T."/>
            <person name="Ge S."/>
            <person name="Liu Y."/>
            <person name="Li J."/>
            <person name="Wang S."/>
            <person name="Qu H."/>
            <person name="Jin T."/>
            <person name="Wang Z."/>
        </authorList>
    </citation>
    <scope>NUCLEOTIDE SEQUENCE [LARGE SCALE GENOMIC DNA]</scope>
    <source>
        <strain evidence="5">China/2018/AnhuiXCGQ</strain>
    </source>
</reference>
<reference evidence="17 44" key="7">
    <citation type="journal article" date="2019" name="Sci. China Life Sci.">
        <title>Nanopore sequencing of African swine fever virus.</title>
        <authorList>
            <person name="Jia L."/>
            <person name="Jiang M."/>
            <person name="Wu K."/>
            <person name="Hu J."/>
            <person name="Wang Y."/>
            <person name="Quan W."/>
            <person name="Hao M."/>
            <person name="Liu H."/>
            <person name="Wei H."/>
            <person name="Fan W."/>
            <person name="Liu W."/>
            <person name="Hu R."/>
            <person name="Wang D."/>
            <person name="Li J."/>
            <person name="Chen J."/>
            <person name="Liu D."/>
        </authorList>
    </citation>
    <scope>NUCLEOTIDE SEQUENCE [LARGE SCALE GENOMIC DNA]</scope>
    <source>
        <strain evidence="17 44">ASFV/pig/China/CAS19-01/2019</strain>
    </source>
</reference>
<evidence type="ECO:0000313" key="38">
    <source>
        <dbReference type="EMBL" id="VVW93981.1"/>
    </source>
</evidence>
<evidence type="ECO:0000313" key="32">
    <source>
        <dbReference type="EMBL" id="QTE18844.1"/>
    </source>
</evidence>
<dbReference type="Proteomes" id="UP000593931">
    <property type="component" value="Segment"/>
</dbReference>
<accession>A0A385KMS5</accession>
<dbReference type="InterPro" id="IPR004848">
    <property type="entry name" value="ASFV_fam_110"/>
</dbReference>
<evidence type="ECO:0000313" key="14">
    <source>
        <dbReference type="EMBL" id="QED21550.1"/>
    </source>
</evidence>